<keyword evidence="2" id="KW-1185">Reference proteome</keyword>
<organism evidence="1 2">
    <name type="scientific">Candidatus Methylacidiphilum infernorum</name>
    <dbReference type="NCBI Taxonomy" id="511746"/>
    <lineage>
        <taxon>Bacteria</taxon>
        <taxon>Pseudomonadati</taxon>
        <taxon>Verrucomicrobiota</taxon>
        <taxon>Methylacidiphilae</taxon>
        <taxon>Methylacidiphilales</taxon>
        <taxon>Methylacidiphilaceae</taxon>
        <taxon>Methylacidiphilum (ex Ratnadevi et al. 2023)</taxon>
    </lineage>
</organism>
<reference evidence="1 2" key="1">
    <citation type="submission" date="2020-12" db="EMBL/GenBank/DDBJ databases">
        <authorList>
            <person name="Awala S.I."/>
            <person name="Gwak J.-H."/>
            <person name="Kim S.-J."/>
            <person name="Rhee S.-K."/>
        </authorList>
    </citation>
    <scope>NUCLEOTIDE SEQUENCE [LARGE SCALE GENOMIC DNA]</scope>
    <source>
        <strain evidence="1 2">IT5</strain>
    </source>
</reference>
<name>A0ABX7PUX6_9BACT</name>
<protein>
    <submittedName>
        <fullName evidence="1">Uncharacterized protein</fullName>
    </submittedName>
</protein>
<accession>A0ABX7PUX6</accession>
<evidence type="ECO:0000313" key="2">
    <source>
        <dbReference type="Proteomes" id="UP000663088"/>
    </source>
</evidence>
<dbReference type="Proteomes" id="UP000663088">
    <property type="component" value="Chromosome"/>
</dbReference>
<gene>
    <name evidence="1" type="ORF">EM20IM_07885</name>
</gene>
<proteinExistence type="predicted"/>
<sequence length="74" mass="8515">MRRLFVGYKDDVYDNSDYHAIRFGVDKGIILNLLKNHGFSCSIGYYFSNQSPILQSLGTKFKIRNHFIIIAKGV</sequence>
<dbReference type="EMBL" id="CP065956">
    <property type="protein sequence ID" value="QSR86409.1"/>
    <property type="molecule type" value="Genomic_DNA"/>
</dbReference>
<dbReference type="RefSeq" id="WP_206845661.1">
    <property type="nucleotide sequence ID" value="NZ_CP065956.1"/>
</dbReference>
<evidence type="ECO:0000313" key="1">
    <source>
        <dbReference type="EMBL" id="QSR86409.1"/>
    </source>
</evidence>